<feature type="transmembrane region" description="Helical" evidence="8">
    <location>
        <begin position="286"/>
        <end position="312"/>
    </location>
</feature>
<feature type="transmembrane region" description="Helical" evidence="8">
    <location>
        <begin position="254"/>
        <end position="274"/>
    </location>
</feature>
<feature type="transmembrane region" description="Helical" evidence="8">
    <location>
        <begin position="16"/>
        <end position="38"/>
    </location>
</feature>
<reference evidence="10" key="2">
    <citation type="submission" date="2021-09" db="EMBL/GenBank/DDBJ databases">
        <authorList>
            <person name="Gilroy R."/>
        </authorList>
    </citation>
    <scope>NUCLEOTIDE SEQUENCE</scope>
    <source>
        <strain evidence="10">CHK179-5677</strain>
    </source>
</reference>
<evidence type="ECO:0000256" key="1">
    <source>
        <dbReference type="ARBA" id="ARBA00004429"/>
    </source>
</evidence>
<dbReference type="Proteomes" id="UP000760668">
    <property type="component" value="Unassembled WGS sequence"/>
</dbReference>
<sequence length="412" mass="43158">MNGLIAPQPSLRRLDLHYIAMQIGYWAMFAAICAYLAALLGARGFSNSQIGLLIAIRCLAGIVCQPLLGGFADRHPEIPLKVIVSLSLALSLAASLVFLLWPMGMGGTAVILIILGGFEISAYPLMDAMAIQFINAGVPIRYSLGRGIGSMAYAVTCAGLGLQTQTLGVESTLVTHAVLVAAVIALTITYPAFRAAPAAADAPPAEKPHSVWYLLKNNPPFALMLLAILLGITACLPMSNFLVNVVESRGGNSADLGVALFLMGGFELPTAFFFQRMLRRLGSGKLILISMAFTVLKAAALLLSFNLTTLFLAQPLQMLGYGLFTPASVYFVNESVPQADRVRGQTVMMVASNGMGGMLGSYISGLALDAGASLPMGGANLMLLCCIALGCAATALAAVALALRKKSKRGNL</sequence>
<comment type="caution">
    <text evidence="10">The sequence shown here is derived from an EMBL/GenBank/DDBJ whole genome shotgun (WGS) entry which is preliminary data.</text>
</comment>
<feature type="transmembrane region" description="Helical" evidence="8">
    <location>
        <begin position="348"/>
        <end position="368"/>
    </location>
</feature>
<feature type="transmembrane region" description="Helical" evidence="8">
    <location>
        <begin position="147"/>
        <end position="167"/>
    </location>
</feature>
<dbReference type="GO" id="GO:0015528">
    <property type="term" value="F:lactose:proton symporter activity"/>
    <property type="evidence" value="ECO:0007669"/>
    <property type="project" value="TreeGrafter"/>
</dbReference>
<evidence type="ECO:0000256" key="7">
    <source>
        <dbReference type="ARBA" id="ARBA00023136"/>
    </source>
</evidence>
<feature type="transmembrane region" description="Helical" evidence="8">
    <location>
        <begin position="380"/>
        <end position="403"/>
    </location>
</feature>
<dbReference type="GO" id="GO:0005886">
    <property type="term" value="C:plasma membrane"/>
    <property type="evidence" value="ECO:0007669"/>
    <property type="project" value="UniProtKB-SubCell"/>
</dbReference>
<proteinExistence type="predicted"/>
<evidence type="ECO:0000313" key="10">
    <source>
        <dbReference type="EMBL" id="HJG86086.1"/>
    </source>
</evidence>
<comment type="subcellular location">
    <subcellularLocation>
        <location evidence="1">Cell inner membrane</location>
        <topology evidence="1">Multi-pass membrane protein</topology>
    </subcellularLocation>
</comment>
<feature type="transmembrane region" description="Helical" evidence="8">
    <location>
        <begin position="80"/>
        <end position="101"/>
    </location>
</feature>
<evidence type="ECO:0000259" key="9">
    <source>
        <dbReference type="PROSITE" id="PS50850"/>
    </source>
</evidence>
<dbReference type="Pfam" id="PF12832">
    <property type="entry name" value="MFS_1_like"/>
    <property type="match status" value="1"/>
</dbReference>
<accession>A0A921ML41</accession>
<reference evidence="10" key="1">
    <citation type="journal article" date="2021" name="PeerJ">
        <title>Extensive microbial diversity within the chicken gut microbiome revealed by metagenomics and culture.</title>
        <authorList>
            <person name="Gilroy R."/>
            <person name="Ravi A."/>
            <person name="Getino M."/>
            <person name="Pursley I."/>
            <person name="Horton D.L."/>
            <person name="Alikhan N.F."/>
            <person name="Baker D."/>
            <person name="Gharbi K."/>
            <person name="Hall N."/>
            <person name="Watson M."/>
            <person name="Adriaenssens E.M."/>
            <person name="Foster-Nyarko E."/>
            <person name="Jarju S."/>
            <person name="Secka A."/>
            <person name="Antonio M."/>
            <person name="Oren A."/>
            <person name="Chaudhuri R.R."/>
            <person name="La Ragione R."/>
            <person name="Hildebrand F."/>
            <person name="Pallen M.J."/>
        </authorList>
    </citation>
    <scope>NUCLEOTIDE SEQUENCE</scope>
    <source>
        <strain evidence="10">CHK179-5677</strain>
    </source>
</reference>
<dbReference type="InterPro" id="IPR020846">
    <property type="entry name" value="MFS_dom"/>
</dbReference>
<dbReference type="GO" id="GO:0030395">
    <property type="term" value="F:lactose binding"/>
    <property type="evidence" value="ECO:0007669"/>
    <property type="project" value="TreeGrafter"/>
</dbReference>
<gene>
    <name evidence="10" type="ORF">K8V01_03500</name>
</gene>
<dbReference type="InterPro" id="IPR036259">
    <property type="entry name" value="MFS_trans_sf"/>
</dbReference>
<feature type="transmembrane region" description="Helical" evidence="8">
    <location>
        <begin position="173"/>
        <end position="193"/>
    </location>
</feature>
<dbReference type="SUPFAM" id="SSF103473">
    <property type="entry name" value="MFS general substrate transporter"/>
    <property type="match status" value="1"/>
</dbReference>
<dbReference type="PANTHER" id="PTHR23522">
    <property type="entry name" value="BLL5896 PROTEIN"/>
    <property type="match status" value="1"/>
</dbReference>
<evidence type="ECO:0000256" key="8">
    <source>
        <dbReference type="SAM" id="Phobius"/>
    </source>
</evidence>
<dbReference type="PANTHER" id="PTHR23522:SF10">
    <property type="entry name" value="3-PHENYLPROPIONIC ACID TRANSPORTER-RELATED"/>
    <property type="match status" value="1"/>
</dbReference>
<evidence type="ECO:0000256" key="5">
    <source>
        <dbReference type="ARBA" id="ARBA00022692"/>
    </source>
</evidence>
<keyword evidence="7 8" id="KW-0472">Membrane</keyword>
<evidence type="ECO:0000256" key="2">
    <source>
        <dbReference type="ARBA" id="ARBA00022448"/>
    </source>
</evidence>
<keyword evidence="3" id="KW-1003">Cell membrane</keyword>
<name>A0A921ML41_9FIRM</name>
<keyword evidence="2" id="KW-0813">Transport</keyword>
<keyword evidence="4" id="KW-0997">Cell inner membrane</keyword>
<feature type="transmembrane region" description="Helical" evidence="8">
    <location>
        <begin position="221"/>
        <end position="242"/>
    </location>
</feature>
<feature type="transmembrane region" description="Helical" evidence="8">
    <location>
        <begin position="50"/>
        <end position="68"/>
    </location>
</feature>
<evidence type="ECO:0000256" key="3">
    <source>
        <dbReference type="ARBA" id="ARBA00022475"/>
    </source>
</evidence>
<feature type="transmembrane region" description="Helical" evidence="8">
    <location>
        <begin position="107"/>
        <end position="126"/>
    </location>
</feature>
<protein>
    <submittedName>
        <fullName evidence="10">MFS transporter</fullName>
    </submittedName>
</protein>
<evidence type="ECO:0000256" key="6">
    <source>
        <dbReference type="ARBA" id="ARBA00022989"/>
    </source>
</evidence>
<organism evidence="10 11">
    <name type="scientific">Pseudoflavonifractor capillosus</name>
    <dbReference type="NCBI Taxonomy" id="106588"/>
    <lineage>
        <taxon>Bacteria</taxon>
        <taxon>Bacillati</taxon>
        <taxon>Bacillota</taxon>
        <taxon>Clostridia</taxon>
        <taxon>Eubacteriales</taxon>
        <taxon>Oscillospiraceae</taxon>
        <taxon>Pseudoflavonifractor</taxon>
    </lineage>
</organism>
<dbReference type="PROSITE" id="PS50850">
    <property type="entry name" value="MFS"/>
    <property type="match status" value="1"/>
</dbReference>
<dbReference type="EMBL" id="DYUC01000025">
    <property type="protein sequence ID" value="HJG86086.1"/>
    <property type="molecule type" value="Genomic_DNA"/>
</dbReference>
<dbReference type="InterPro" id="IPR024989">
    <property type="entry name" value="MFS_assoc_dom"/>
</dbReference>
<feature type="domain" description="Major facilitator superfamily (MFS) profile" evidence="9">
    <location>
        <begin position="219"/>
        <end position="412"/>
    </location>
</feature>
<dbReference type="RefSeq" id="WP_295368153.1">
    <property type="nucleotide sequence ID" value="NZ_DYUC01000025.1"/>
</dbReference>
<keyword evidence="5 8" id="KW-0812">Transmembrane</keyword>
<dbReference type="AlphaFoldDB" id="A0A921ML41"/>
<dbReference type="Gene3D" id="1.20.1250.20">
    <property type="entry name" value="MFS general substrate transporter like domains"/>
    <property type="match status" value="2"/>
</dbReference>
<keyword evidence="6 8" id="KW-1133">Transmembrane helix</keyword>
<evidence type="ECO:0000313" key="11">
    <source>
        <dbReference type="Proteomes" id="UP000760668"/>
    </source>
</evidence>
<evidence type="ECO:0000256" key="4">
    <source>
        <dbReference type="ARBA" id="ARBA00022519"/>
    </source>
</evidence>